<dbReference type="SUPFAM" id="SSF51556">
    <property type="entry name" value="Metallo-dependent hydrolases"/>
    <property type="match status" value="1"/>
</dbReference>
<dbReference type="PANTHER" id="PTHR11113:SF14">
    <property type="entry name" value="N-ACETYLGLUCOSAMINE-6-PHOSPHATE DEACETYLASE"/>
    <property type="match status" value="1"/>
</dbReference>
<feature type="region of interest" description="Disordered" evidence="2">
    <location>
        <begin position="20"/>
        <end position="67"/>
    </location>
</feature>
<protein>
    <recommendedName>
        <fullName evidence="3">Amidohydrolase-related domain-containing protein</fullName>
    </recommendedName>
</protein>
<dbReference type="AlphaFoldDB" id="A0A8H4QSE8"/>
<evidence type="ECO:0000256" key="2">
    <source>
        <dbReference type="SAM" id="MobiDB-lite"/>
    </source>
</evidence>
<dbReference type="GO" id="GO:0006046">
    <property type="term" value="P:N-acetylglucosamine catabolic process"/>
    <property type="evidence" value="ECO:0007669"/>
    <property type="project" value="TreeGrafter"/>
</dbReference>
<accession>A0A8H4QSE8</accession>
<dbReference type="Proteomes" id="UP000566819">
    <property type="component" value="Unassembled WGS sequence"/>
</dbReference>
<dbReference type="InterPro" id="IPR011059">
    <property type="entry name" value="Metal-dep_hydrolase_composite"/>
</dbReference>
<comment type="caution">
    <text evidence="4">The sequence shown here is derived from an EMBL/GenBank/DDBJ whole genome shotgun (WGS) entry which is preliminary data.</text>
</comment>
<evidence type="ECO:0000259" key="3">
    <source>
        <dbReference type="Pfam" id="PF01979"/>
    </source>
</evidence>
<proteinExistence type="predicted"/>
<keyword evidence="5" id="KW-1185">Reference proteome</keyword>
<name>A0A8H4QSE8_9HELO</name>
<dbReference type="InterPro" id="IPR006680">
    <property type="entry name" value="Amidohydro-rel"/>
</dbReference>
<evidence type="ECO:0000256" key="1">
    <source>
        <dbReference type="ARBA" id="ARBA00022801"/>
    </source>
</evidence>
<organism evidence="4 5">
    <name type="scientific">Cudoniella acicularis</name>
    <dbReference type="NCBI Taxonomy" id="354080"/>
    <lineage>
        <taxon>Eukaryota</taxon>
        <taxon>Fungi</taxon>
        <taxon>Dikarya</taxon>
        <taxon>Ascomycota</taxon>
        <taxon>Pezizomycotina</taxon>
        <taxon>Leotiomycetes</taxon>
        <taxon>Helotiales</taxon>
        <taxon>Tricladiaceae</taxon>
        <taxon>Cudoniella</taxon>
    </lineage>
</organism>
<dbReference type="SUPFAM" id="SSF51338">
    <property type="entry name" value="Composite domain of metallo-dependent hydrolases"/>
    <property type="match status" value="1"/>
</dbReference>
<gene>
    <name evidence="4" type="ORF">G7Y89_g15252</name>
</gene>
<feature type="compositionally biased region" description="Polar residues" evidence="2">
    <location>
        <begin position="56"/>
        <end position="65"/>
    </location>
</feature>
<dbReference type="PANTHER" id="PTHR11113">
    <property type="entry name" value="N-ACETYLGLUCOSAMINE-6-PHOSPHATE DEACETYLASE"/>
    <property type="match status" value="1"/>
</dbReference>
<feature type="domain" description="Amidohydrolase-related" evidence="3">
    <location>
        <begin position="77"/>
        <end position="219"/>
    </location>
</feature>
<evidence type="ECO:0000313" key="5">
    <source>
        <dbReference type="Proteomes" id="UP000566819"/>
    </source>
</evidence>
<sequence length="226" mass="24265">MITHLFNAMAPLHHRNPGVFGTLGTPPSPSYPPSPLPLGALPTPAPSPTLTPRTFLDSTRSTPSLKQGDKRPFFGLIADNIHLHPTTIKIAYSTHPSGCILVTDAMHLVGLPDGVYSWSGDQIQKSGSRLTLAGTDKIAGSSITLIECVSNFLNWTGCTIPEALRCVTATPAAMLGMQGVKGSVEEGADADLVVLDVEEMQNGSGKREFKVDQVWKFGRKVWDKFD</sequence>
<dbReference type="Pfam" id="PF01979">
    <property type="entry name" value="Amidohydro_1"/>
    <property type="match status" value="1"/>
</dbReference>
<reference evidence="4 5" key="1">
    <citation type="submission" date="2020-03" db="EMBL/GenBank/DDBJ databases">
        <title>Draft Genome Sequence of Cudoniella acicularis.</title>
        <authorList>
            <person name="Buettner E."/>
            <person name="Kellner H."/>
        </authorList>
    </citation>
    <scope>NUCLEOTIDE SEQUENCE [LARGE SCALE GENOMIC DNA]</scope>
    <source>
        <strain evidence="4 5">DSM 108380</strain>
    </source>
</reference>
<feature type="compositionally biased region" description="Pro residues" evidence="2">
    <location>
        <begin position="26"/>
        <end position="36"/>
    </location>
</feature>
<keyword evidence="1" id="KW-0378">Hydrolase</keyword>
<dbReference type="EMBL" id="JAAMPI010002287">
    <property type="protein sequence ID" value="KAF4615865.1"/>
    <property type="molecule type" value="Genomic_DNA"/>
</dbReference>
<dbReference type="InterPro" id="IPR032466">
    <property type="entry name" value="Metal_Hydrolase"/>
</dbReference>
<evidence type="ECO:0000313" key="4">
    <source>
        <dbReference type="EMBL" id="KAF4615865.1"/>
    </source>
</evidence>
<dbReference type="GO" id="GO:0008448">
    <property type="term" value="F:N-acetylglucosamine-6-phosphate deacetylase activity"/>
    <property type="evidence" value="ECO:0007669"/>
    <property type="project" value="TreeGrafter"/>
</dbReference>
<dbReference type="Gene3D" id="3.20.20.140">
    <property type="entry name" value="Metal-dependent hydrolases"/>
    <property type="match status" value="1"/>
</dbReference>
<dbReference type="OrthoDB" id="10264777at2759"/>